<evidence type="ECO:0008006" key="3">
    <source>
        <dbReference type="Google" id="ProtNLM"/>
    </source>
</evidence>
<keyword evidence="2" id="KW-1185">Reference proteome</keyword>
<organism evidence="1 2">
    <name type="scientific">Phenylobacterium ferrooxidans</name>
    <dbReference type="NCBI Taxonomy" id="2982689"/>
    <lineage>
        <taxon>Bacteria</taxon>
        <taxon>Pseudomonadati</taxon>
        <taxon>Pseudomonadota</taxon>
        <taxon>Alphaproteobacteria</taxon>
        <taxon>Caulobacterales</taxon>
        <taxon>Caulobacteraceae</taxon>
        <taxon>Phenylobacterium</taxon>
    </lineage>
</organism>
<dbReference type="RefSeq" id="WP_304781626.1">
    <property type="nucleotide sequence ID" value="NZ_JAOTJD010000025.1"/>
</dbReference>
<accession>A0ABW6CVU9</accession>
<dbReference type="EMBL" id="JAOTJD010000025">
    <property type="protein sequence ID" value="MFD3265018.1"/>
    <property type="molecule type" value="Genomic_DNA"/>
</dbReference>
<evidence type="ECO:0000313" key="2">
    <source>
        <dbReference type="Proteomes" id="UP001598130"/>
    </source>
</evidence>
<dbReference type="Proteomes" id="UP001598130">
    <property type="component" value="Unassembled WGS sequence"/>
</dbReference>
<dbReference type="InterPro" id="IPR035924">
    <property type="entry name" value="FlaG-like_sf"/>
</dbReference>
<protein>
    <recommendedName>
        <fullName evidence="3">Flagellar protein FlaG</fullName>
    </recommendedName>
</protein>
<dbReference type="SUPFAM" id="SSF160214">
    <property type="entry name" value="FlaG-like"/>
    <property type="match status" value="1"/>
</dbReference>
<dbReference type="Gene3D" id="3.30.160.170">
    <property type="entry name" value="FlaG-like"/>
    <property type="match status" value="1"/>
</dbReference>
<comment type="caution">
    <text evidence="1">The sequence shown here is derived from an EMBL/GenBank/DDBJ whole genome shotgun (WGS) entry which is preliminary data.</text>
</comment>
<evidence type="ECO:0000313" key="1">
    <source>
        <dbReference type="EMBL" id="MFD3265018.1"/>
    </source>
</evidence>
<name>A0ABW6CVU9_9CAUL</name>
<proteinExistence type="predicted"/>
<reference evidence="1 2" key="1">
    <citation type="submission" date="2022-09" db="EMBL/GenBank/DDBJ databases">
        <title>New species of Phenylobacterium.</title>
        <authorList>
            <person name="Mieszkin S."/>
        </authorList>
    </citation>
    <scope>NUCLEOTIDE SEQUENCE [LARGE SCALE GENOMIC DNA]</scope>
    <source>
        <strain evidence="1 2">HK31-G</strain>
    </source>
</reference>
<sequence length="94" mass="10404">METKATKLASITDRTLNQQPQVHAAPAPLAVRIAAGDESQADFRLVIEEQAGSYVYKTVDRRTGDIVAQYPREELLKMREEEGYAAGTVIRAKV</sequence>
<gene>
    <name evidence="1" type="ORF">OCL97_13735</name>
</gene>